<feature type="transmembrane region" description="Helical" evidence="1">
    <location>
        <begin position="75"/>
        <end position="93"/>
    </location>
</feature>
<dbReference type="RefSeq" id="WP_248649037.1">
    <property type="nucleotide sequence ID" value="NZ_CP096659.1"/>
</dbReference>
<dbReference type="Proteomes" id="UP000830729">
    <property type="component" value="Chromosome"/>
</dbReference>
<gene>
    <name evidence="2" type="ORF">M0R89_10500</name>
</gene>
<keyword evidence="1" id="KW-1133">Transmembrane helix</keyword>
<name>A0A8U0HQ17_9EURY</name>
<evidence type="ECO:0000313" key="2">
    <source>
        <dbReference type="EMBL" id="UPV72978.1"/>
    </source>
</evidence>
<dbReference type="GeneID" id="72185633"/>
<accession>A0A8U0HQ17</accession>
<dbReference type="EMBL" id="CP096659">
    <property type="protein sequence ID" value="UPV72978.1"/>
    <property type="molecule type" value="Genomic_DNA"/>
</dbReference>
<dbReference type="AlphaFoldDB" id="A0A8U0HQ17"/>
<keyword evidence="3" id="KW-1185">Reference proteome</keyword>
<keyword evidence="1" id="KW-0472">Membrane</keyword>
<proteinExistence type="predicted"/>
<sequence length="100" mass="10518">MTDAETTGNEPPGEVRAGLAFRIIGFFGAIIVGAMFFAILSPGVEMVLDHTSSMVDSGGAASESVSNTRMVWSNILFYVAFVSLLGLLAGAVYERQGGRL</sequence>
<keyword evidence="1" id="KW-0812">Transmembrane</keyword>
<protein>
    <submittedName>
        <fullName evidence="2">Uncharacterized protein</fullName>
    </submittedName>
</protein>
<dbReference type="KEGG" id="halx:M0R89_10500"/>
<organism evidence="2 3">
    <name type="scientific">Halorussus limi</name>
    <dbReference type="NCBI Taxonomy" id="2938695"/>
    <lineage>
        <taxon>Archaea</taxon>
        <taxon>Methanobacteriati</taxon>
        <taxon>Methanobacteriota</taxon>
        <taxon>Stenosarchaea group</taxon>
        <taxon>Halobacteria</taxon>
        <taxon>Halobacteriales</taxon>
        <taxon>Haladaptataceae</taxon>
        <taxon>Halorussus</taxon>
    </lineage>
</organism>
<evidence type="ECO:0000256" key="1">
    <source>
        <dbReference type="SAM" id="Phobius"/>
    </source>
</evidence>
<evidence type="ECO:0000313" key="3">
    <source>
        <dbReference type="Proteomes" id="UP000830729"/>
    </source>
</evidence>
<feature type="transmembrane region" description="Helical" evidence="1">
    <location>
        <begin position="19"/>
        <end position="40"/>
    </location>
</feature>
<reference evidence="2 3" key="1">
    <citation type="submission" date="2022-04" db="EMBL/GenBank/DDBJ databases">
        <title>Diverse halophilic archaea isolated from saline environments.</title>
        <authorList>
            <person name="Cui H.-L."/>
        </authorList>
    </citation>
    <scope>NUCLEOTIDE SEQUENCE [LARGE SCALE GENOMIC DNA]</scope>
    <source>
        <strain evidence="2 3">XZYJT49</strain>
    </source>
</reference>